<protein>
    <submittedName>
        <fullName evidence="1">Uncharacterized protein</fullName>
    </submittedName>
</protein>
<name>A0A649VDB2_9CAUD</name>
<evidence type="ECO:0000313" key="1">
    <source>
        <dbReference type="EMBL" id="QGJ90306.1"/>
    </source>
</evidence>
<sequence length="97" mass="10836">MSDQTRIEATLVSSETQKLTWEWFTGFVGPGRWRAVLPGDRRNAWINPSDVAGDFRWSVEDNTCARVLAWGYEETLDAAMAAAAAAAAEYRLRKAAR</sequence>
<dbReference type="EMBL" id="MN585995">
    <property type="protein sequence ID" value="QGJ90306.1"/>
    <property type="molecule type" value="Genomic_DNA"/>
</dbReference>
<reference evidence="1 2" key="1">
    <citation type="submission" date="2019-10" db="EMBL/GenBank/DDBJ databases">
        <authorList>
            <person name="Omolade E.I."/>
            <person name="Aderolu H.A."/>
            <person name="Omolere B.M."/>
            <person name="Akinyemi O.P."/>
            <person name="Ogunfile T.O."/>
            <person name="Ekpunobi N.I."/>
            <person name="Saliu M.O."/>
            <person name="Razaaq K.T."/>
            <person name="Kade A.E."/>
            <person name="Odunsi A."/>
            <person name="Nsa I.Y."/>
            <person name="Egwuatu T.O.G."/>
            <person name="Oyetibo G.O."/>
            <person name="Ilori M.O."/>
            <person name="Zack K.M."/>
            <person name="Garlena R.A."/>
            <person name="Russell D.A."/>
            <person name="Pope W.H."/>
            <person name="Jacobs-Sera D."/>
            <person name="Hatfull G.F."/>
        </authorList>
    </citation>
    <scope>NUCLEOTIDE SEQUENCE [LARGE SCALE GENOMIC DNA]</scope>
</reference>
<dbReference type="GeneID" id="60326973"/>
<accession>A0A649VDB2</accession>
<gene>
    <name evidence="1" type="primary">66</name>
    <name evidence="1" type="ORF">SEA_CHUCKLY_66</name>
</gene>
<keyword evidence="2" id="KW-1185">Reference proteome</keyword>
<dbReference type="RefSeq" id="YP_009955474.1">
    <property type="nucleotide sequence ID" value="NC_051642.1"/>
</dbReference>
<evidence type="ECO:0000313" key="2">
    <source>
        <dbReference type="Proteomes" id="UP000422911"/>
    </source>
</evidence>
<dbReference type="KEGG" id="vg:60326973"/>
<proteinExistence type="predicted"/>
<organism evidence="1 2">
    <name type="scientific">Mycobacterium phage Chuckly</name>
    <dbReference type="NCBI Taxonomy" id="2656569"/>
    <lineage>
        <taxon>Viruses</taxon>
        <taxon>Duplodnaviria</taxon>
        <taxon>Heunggongvirae</taxon>
        <taxon>Uroviricota</taxon>
        <taxon>Caudoviricetes</taxon>
        <taxon>Gracegardnervirinae</taxon>
        <taxon>Cheoctovirus</taxon>
        <taxon>Cheoctovirus chuckly</taxon>
    </lineage>
</organism>
<dbReference type="Proteomes" id="UP000422911">
    <property type="component" value="Segment"/>
</dbReference>